<dbReference type="InterPro" id="IPR017896">
    <property type="entry name" value="4Fe4S_Fe-S-bd"/>
</dbReference>
<dbReference type="Pfam" id="PF13484">
    <property type="entry name" value="Fer4_16"/>
    <property type="match status" value="1"/>
</dbReference>
<evidence type="ECO:0000259" key="6">
    <source>
        <dbReference type="PROSITE" id="PS51379"/>
    </source>
</evidence>
<name>A0A644UHP7_9ZZZZ</name>
<dbReference type="Pfam" id="PF08331">
    <property type="entry name" value="QueG_DUF1730"/>
    <property type="match status" value="1"/>
</dbReference>
<evidence type="ECO:0000313" key="7">
    <source>
        <dbReference type="EMBL" id="MPL78362.1"/>
    </source>
</evidence>
<dbReference type="AlphaFoldDB" id="A0A644UHP7"/>
<dbReference type="PROSITE" id="PS51379">
    <property type="entry name" value="4FE4S_FER_2"/>
    <property type="match status" value="1"/>
</dbReference>
<dbReference type="PROSITE" id="PS00198">
    <property type="entry name" value="4FE4S_FER_1"/>
    <property type="match status" value="1"/>
</dbReference>
<dbReference type="SUPFAM" id="SSF46548">
    <property type="entry name" value="alpha-helical ferredoxin"/>
    <property type="match status" value="1"/>
</dbReference>
<dbReference type="EC" id="1.17.99.6" evidence="7"/>
<evidence type="ECO:0000256" key="4">
    <source>
        <dbReference type="ARBA" id="ARBA00022785"/>
    </source>
</evidence>
<dbReference type="InterPro" id="IPR004453">
    <property type="entry name" value="QueG"/>
</dbReference>
<accession>A0A644UHP7</accession>
<evidence type="ECO:0000256" key="1">
    <source>
        <dbReference type="ARBA" id="ARBA00022485"/>
    </source>
</evidence>
<dbReference type="GO" id="GO:0008616">
    <property type="term" value="P:tRNA queuosine(34) biosynthetic process"/>
    <property type="evidence" value="ECO:0007669"/>
    <property type="project" value="UniProtKB-KW"/>
</dbReference>
<evidence type="ECO:0000256" key="3">
    <source>
        <dbReference type="ARBA" id="ARBA00022694"/>
    </source>
</evidence>
<dbReference type="PANTHER" id="PTHR30002">
    <property type="entry name" value="EPOXYQUEUOSINE REDUCTASE"/>
    <property type="match status" value="1"/>
</dbReference>
<feature type="domain" description="4Fe-4S ferredoxin-type" evidence="6">
    <location>
        <begin position="175"/>
        <end position="204"/>
    </location>
</feature>
<evidence type="ECO:0000256" key="2">
    <source>
        <dbReference type="ARBA" id="ARBA00022490"/>
    </source>
</evidence>
<dbReference type="InterPro" id="IPR017900">
    <property type="entry name" value="4Fe4S_Fe_S_CS"/>
</dbReference>
<keyword evidence="2" id="KW-0963">Cytoplasm</keyword>
<sequence length="309" mass="35196">MTPLERDNIIRGLSAEEGFAEYGAAEICIMEAERAFLEESVSNGYNADMQYLAKNIHVRENPALLLDGAKSVLCFLAPYKPMIIQERSFPGIASYAYGLDYHKIIKDKLYKICASLRERESDLKYRVFCDSAPVFERAWGVRAGLGFIGKNSFLISKKHGLHTLIGVILINKEVLYGEIEREGCGACRRCIDACPVNAILSPKVIDSRRCISYQTIESRRMRHEEEFPASKGEWMFGCDVCLNACPWSSRGEISSWECFQPLLHGEPGKFITETSDKIWLDMEDDYFNKWFKNSPLMRAGLNKIKENIK</sequence>
<keyword evidence="1" id="KW-0004">4Fe-4S</keyword>
<dbReference type="Gene3D" id="3.30.70.20">
    <property type="match status" value="1"/>
</dbReference>
<dbReference type="GO" id="GO:0051539">
    <property type="term" value="F:4 iron, 4 sulfur cluster binding"/>
    <property type="evidence" value="ECO:0007669"/>
    <property type="project" value="UniProtKB-KW"/>
</dbReference>
<keyword evidence="5 7" id="KW-0560">Oxidoreductase</keyword>
<reference evidence="7" key="1">
    <citation type="submission" date="2019-08" db="EMBL/GenBank/DDBJ databases">
        <authorList>
            <person name="Kucharzyk K."/>
            <person name="Murdoch R.W."/>
            <person name="Higgins S."/>
            <person name="Loffler F."/>
        </authorList>
    </citation>
    <scope>NUCLEOTIDE SEQUENCE</scope>
</reference>
<protein>
    <submittedName>
        <fullName evidence="7">Epoxyqueuosine reductase</fullName>
        <ecNumber evidence="7">1.17.99.6</ecNumber>
    </submittedName>
</protein>
<proteinExistence type="predicted"/>
<dbReference type="InterPro" id="IPR013542">
    <property type="entry name" value="QueG_DUF1730"/>
</dbReference>
<comment type="caution">
    <text evidence="7">The sequence shown here is derived from an EMBL/GenBank/DDBJ whole genome shotgun (WGS) entry which is preliminary data.</text>
</comment>
<keyword evidence="1" id="KW-0479">Metal-binding</keyword>
<dbReference type="PANTHER" id="PTHR30002:SF4">
    <property type="entry name" value="EPOXYQUEUOSINE REDUCTASE"/>
    <property type="match status" value="1"/>
</dbReference>
<gene>
    <name evidence="7" type="primary">queG_12</name>
    <name evidence="7" type="ORF">SDC9_24226</name>
</gene>
<keyword evidence="4" id="KW-0671">Queuosine biosynthesis</keyword>
<dbReference type="NCBIfam" id="TIGR00276">
    <property type="entry name" value="tRNA epoxyqueuosine(34) reductase QueG"/>
    <property type="match status" value="1"/>
</dbReference>
<dbReference type="EMBL" id="VSSQ01000115">
    <property type="protein sequence ID" value="MPL78362.1"/>
    <property type="molecule type" value="Genomic_DNA"/>
</dbReference>
<keyword evidence="1" id="KW-0411">Iron-sulfur</keyword>
<dbReference type="GO" id="GO:0052693">
    <property type="term" value="F:epoxyqueuosine reductase activity"/>
    <property type="evidence" value="ECO:0007669"/>
    <property type="project" value="UniProtKB-EC"/>
</dbReference>
<keyword evidence="3" id="KW-0819">tRNA processing</keyword>
<evidence type="ECO:0000256" key="5">
    <source>
        <dbReference type="ARBA" id="ARBA00023002"/>
    </source>
</evidence>
<organism evidence="7">
    <name type="scientific">bioreactor metagenome</name>
    <dbReference type="NCBI Taxonomy" id="1076179"/>
    <lineage>
        <taxon>unclassified sequences</taxon>
        <taxon>metagenomes</taxon>
        <taxon>ecological metagenomes</taxon>
    </lineage>
</organism>
<keyword evidence="1" id="KW-0408">Iron</keyword>